<dbReference type="GO" id="GO:0006351">
    <property type="term" value="P:DNA-templated transcription"/>
    <property type="evidence" value="ECO:0007669"/>
    <property type="project" value="InterPro"/>
</dbReference>
<organism evidence="9 10">
    <name type="scientific">Sporolactobacillus shoreae</name>
    <dbReference type="NCBI Taxonomy" id="1465501"/>
    <lineage>
        <taxon>Bacteria</taxon>
        <taxon>Bacillati</taxon>
        <taxon>Bacillota</taxon>
        <taxon>Bacilli</taxon>
        <taxon>Bacillales</taxon>
        <taxon>Sporolactobacillaceae</taxon>
        <taxon>Sporolactobacillus</taxon>
    </lineage>
</organism>
<keyword evidence="10" id="KW-1185">Reference proteome</keyword>
<feature type="region of interest" description="Disordered" evidence="7">
    <location>
        <begin position="96"/>
        <end position="161"/>
    </location>
</feature>
<sequence>MKERVLPLTEHVLEKSRVNQLYDILLSSNKEPKDFYALADQVFKDGEIEADNGETIARLYTTLSLDGRFLNVGHNLWALRNWYPLDQREDDVAKTLGDAQHSKNKIAEDGFDDYDDSDEDIDEDETEEDLTDDSSEDDYDDHDDDDVQRIRRSAGIDDEEE</sequence>
<evidence type="ECO:0000256" key="3">
    <source>
        <dbReference type="ARBA" id="ARBA00022679"/>
    </source>
</evidence>
<dbReference type="GO" id="GO:0006355">
    <property type="term" value="P:regulation of DNA-templated transcription"/>
    <property type="evidence" value="ECO:0007669"/>
    <property type="project" value="InterPro"/>
</dbReference>
<evidence type="ECO:0000256" key="2">
    <source>
        <dbReference type="ARBA" id="ARBA00022478"/>
    </source>
</evidence>
<evidence type="ECO:0000256" key="1">
    <source>
        <dbReference type="ARBA" id="ARBA00009828"/>
    </source>
</evidence>
<evidence type="ECO:0000256" key="6">
    <source>
        <dbReference type="ARBA" id="ARBA00031937"/>
    </source>
</evidence>
<feature type="domain" description="HTH HARE-type" evidence="8">
    <location>
        <begin position="15"/>
        <end position="82"/>
    </location>
</feature>
<dbReference type="GO" id="GO:0016779">
    <property type="term" value="F:nucleotidyltransferase activity"/>
    <property type="evidence" value="ECO:0007669"/>
    <property type="project" value="UniProtKB-KW"/>
</dbReference>
<gene>
    <name evidence="9" type="primary">rpoE</name>
    <name evidence="9" type="ORF">E4665_01935</name>
</gene>
<evidence type="ECO:0000313" key="9">
    <source>
        <dbReference type="EMBL" id="TGA99733.1"/>
    </source>
</evidence>
<dbReference type="NCBIfam" id="TIGR04567">
    <property type="entry name" value="RNAP_delt_lowGC"/>
    <property type="match status" value="1"/>
</dbReference>
<proteinExistence type="inferred from homology"/>
<dbReference type="InterPro" id="IPR007759">
    <property type="entry name" value="Asxl_HARE-HTH"/>
</dbReference>
<evidence type="ECO:0000313" key="10">
    <source>
        <dbReference type="Proteomes" id="UP000298347"/>
    </source>
</evidence>
<comment type="caution">
    <text evidence="9">The sequence shown here is derived from an EMBL/GenBank/DDBJ whole genome shotgun (WGS) entry which is preliminary data.</text>
</comment>
<evidence type="ECO:0000256" key="7">
    <source>
        <dbReference type="SAM" id="MobiDB-lite"/>
    </source>
</evidence>
<evidence type="ECO:0000256" key="4">
    <source>
        <dbReference type="ARBA" id="ARBA00022695"/>
    </source>
</evidence>
<keyword evidence="4 9" id="KW-0548">Nucleotidyltransferase</keyword>
<dbReference type="Gene3D" id="1.10.10.1250">
    <property type="entry name" value="RNA polymerase, subunit delta, N-terminal domain"/>
    <property type="match status" value="1"/>
</dbReference>
<feature type="compositionally biased region" description="Acidic residues" evidence="7">
    <location>
        <begin position="109"/>
        <end position="146"/>
    </location>
</feature>
<evidence type="ECO:0000259" key="8">
    <source>
        <dbReference type="PROSITE" id="PS51913"/>
    </source>
</evidence>
<keyword evidence="3 9" id="KW-0808">Transferase</keyword>
<evidence type="ECO:0000256" key="5">
    <source>
        <dbReference type="ARBA" id="ARBA00023163"/>
    </source>
</evidence>
<comment type="similarity">
    <text evidence="1">Belongs to the RpoE family.</text>
</comment>
<dbReference type="OrthoDB" id="401223at2"/>
<accession>A0A4Z0GT28</accession>
<dbReference type="Proteomes" id="UP000298347">
    <property type="component" value="Unassembled WGS sequence"/>
</dbReference>
<name>A0A4Z0GT28_9BACL</name>
<dbReference type="InterPro" id="IPR038087">
    <property type="entry name" value="RNAP_delta_N_dom_sf"/>
</dbReference>
<dbReference type="GO" id="GO:0000428">
    <property type="term" value="C:DNA-directed RNA polymerase complex"/>
    <property type="evidence" value="ECO:0007669"/>
    <property type="project" value="UniProtKB-KW"/>
</dbReference>
<reference evidence="9 10" key="1">
    <citation type="journal article" date="2015" name="Int. J. Syst. Evol. Microbiol.">
        <title>Sporolactobacillus shoreae sp. nov. and Sporolactobacillus spathodeae sp. nov., two spore-forming lactic acid bacteria isolated from tree barks in Thailand.</title>
        <authorList>
            <person name="Thamacharoensuk T."/>
            <person name="Kitahara M."/>
            <person name="Ohkuma M."/>
            <person name="Thongchul N."/>
            <person name="Tanasupawat S."/>
        </authorList>
    </citation>
    <scope>NUCLEOTIDE SEQUENCE [LARGE SCALE GENOMIC DNA]</scope>
    <source>
        <strain evidence="9 10">BK92</strain>
    </source>
</reference>
<dbReference type="EMBL" id="SRJD01000002">
    <property type="protein sequence ID" value="TGA99733.1"/>
    <property type="molecule type" value="Genomic_DNA"/>
</dbReference>
<protein>
    <recommendedName>
        <fullName evidence="6">RNAP delta factor</fullName>
    </recommendedName>
</protein>
<keyword evidence="5" id="KW-0804">Transcription</keyword>
<dbReference type="AlphaFoldDB" id="A0A4Z0GT28"/>
<dbReference type="PROSITE" id="PS51913">
    <property type="entry name" value="HTH_HARE"/>
    <property type="match status" value="1"/>
</dbReference>
<dbReference type="InterPro" id="IPR029757">
    <property type="entry name" value="RpoE"/>
</dbReference>
<keyword evidence="2 9" id="KW-0240">DNA-directed RNA polymerase</keyword>